<keyword evidence="3" id="KW-1185">Reference proteome</keyword>
<evidence type="ECO:0000256" key="1">
    <source>
        <dbReference type="SAM" id="Phobius"/>
    </source>
</evidence>
<keyword evidence="1" id="KW-0472">Membrane</keyword>
<organism evidence="2 3">
    <name type="scientific">Tsukamurella paurometabola (strain ATCC 8368 / DSM 20162 / CCUG 35730 / CIP 100753 / JCM 10117 / KCTC 9821 / NBRC 16120 / NCIMB 702349 / NCTC 13040)</name>
    <name type="common">Corynebacterium paurometabolum</name>
    <dbReference type="NCBI Taxonomy" id="521096"/>
    <lineage>
        <taxon>Bacteria</taxon>
        <taxon>Bacillati</taxon>
        <taxon>Actinomycetota</taxon>
        <taxon>Actinomycetes</taxon>
        <taxon>Mycobacteriales</taxon>
        <taxon>Tsukamurellaceae</taxon>
        <taxon>Tsukamurella</taxon>
    </lineage>
</organism>
<reference evidence="2 3" key="2">
    <citation type="journal article" date="2011" name="Stand. Genomic Sci.">
        <title>Complete genome sequence of Tsukamurella paurometabola type strain (no. 33).</title>
        <authorList>
            <person name="Munk A.C."/>
            <person name="Lapidus A."/>
            <person name="Lucas S."/>
            <person name="Nolan M."/>
            <person name="Tice H."/>
            <person name="Cheng J.F."/>
            <person name="Del Rio T.G."/>
            <person name="Goodwin L."/>
            <person name="Pitluck S."/>
            <person name="Liolios K."/>
            <person name="Huntemann M."/>
            <person name="Ivanova N."/>
            <person name="Mavromatis K."/>
            <person name="Mikhailova N."/>
            <person name="Pati A."/>
            <person name="Chen A."/>
            <person name="Palaniappan K."/>
            <person name="Tapia R."/>
            <person name="Han C."/>
            <person name="Land M."/>
            <person name="Hauser L."/>
            <person name="Chang Y.J."/>
            <person name="Jeffries C.D."/>
            <person name="Brettin T."/>
            <person name="Yasawong M."/>
            <person name="Brambilla E.M."/>
            <person name="Rohde M."/>
            <person name="Sikorski J."/>
            <person name="Goker M."/>
            <person name="Detter J.C."/>
            <person name="Woyke T."/>
            <person name="Bristow J."/>
            <person name="Eisen J.A."/>
            <person name="Markowitz V."/>
            <person name="Hugenholtz P."/>
            <person name="Kyrpides N.C."/>
            <person name="Klenk H.P."/>
        </authorList>
    </citation>
    <scope>NUCLEOTIDE SEQUENCE [LARGE SCALE GENOMIC DNA]</scope>
    <source>
        <strain evidence="3">ATCC 8368 / DSM 20162 / CCUG 35730 / CIP 100753 / JCM 10117 / KCTC 9821 / NBRC 16120 / NCIMB 702349 / NCTC 13040</strain>
    </source>
</reference>
<dbReference type="KEGG" id="tpr:Tpau_0250"/>
<name>D5UQR7_TSUPD</name>
<dbReference type="Proteomes" id="UP000001213">
    <property type="component" value="Chromosome"/>
</dbReference>
<evidence type="ECO:0000313" key="2">
    <source>
        <dbReference type="EMBL" id="ADG76900.1"/>
    </source>
</evidence>
<feature type="transmembrane region" description="Helical" evidence="1">
    <location>
        <begin position="7"/>
        <end position="32"/>
    </location>
</feature>
<dbReference type="AlphaFoldDB" id="D5UQR7"/>
<feature type="transmembrane region" description="Helical" evidence="1">
    <location>
        <begin position="61"/>
        <end position="78"/>
    </location>
</feature>
<evidence type="ECO:0000313" key="3">
    <source>
        <dbReference type="Proteomes" id="UP000001213"/>
    </source>
</evidence>
<proteinExistence type="predicted"/>
<dbReference type="RefSeq" id="WP_013124955.1">
    <property type="nucleotide sequence ID" value="NC_014158.1"/>
</dbReference>
<sequence>MATFLNVFGTLLTCWLYALIFGGVVMLVWWVLPRPILYALARRGSGPAVAVLRVARVFERAYFIVLFPVLLVLFLLPLNNPRLQANIIYTFWASRELGAYSRRRRASRPF</sequence>
<protein>
    <submittedName>
        <fullName evidence="2">Uncharacterized protein</fullName>
    </submittedName>
</protein>
<reference evidence="3" key="1">
    <citation type="submission" date="2010-03" db="EMBL/GenBank/DDBJ databases">
        <title>The complete chromosome of Tsukamurella paurometabola DSM 20162.</title>
        <authorList>
            <consortium name="US DOE Joint Genome Institute (JGI-PGF)"/>
            <person name="Lucas S."/>
            <person name="Copeland A."/>
            <person name="Lapidus A."/>
            <person name="Glavina del Rio T."/>
            <person name="Dalin E."/>
            <person name="Tice H."/>
            <person name="Bruce D."/>
            <person name="Goodwin L."/>
            <person name="Pitluck S."/>
            <person name="Kyrpides N."/>
            <person name="Mavromatis K."/>
            <person name="Ivanova N."/>
            <person name="Mikhailova N."/>
            <person name="Munk A.C."/>
            <person name="Brettin T."/>
            <person name="Detter J.C."/>
            <person name="Tapia R."/>
            <person name="Han C."/>
            <person name="Larimer F."/>
            <person name="Land M."/>
            <person name="Hauser L."/>
            <person name="Markowitz V."/>
            <person name="Cheng J.-F."/>
            <person name="Hugenholtz P."/>
            <person name="Woyke T."/>
            <person name="Wu D."/>
            <person name="Jando M."/>
            <person name="Brambilla E."/>
            <person name="Klenk H.-P."/>
            <person name="Eisen J.A."/>
        </authorList>
    </citation>
    <scope>NUCLEOTIDE SEQUENCE [LARGE SCALE GENOMIC DNA]</scope>
    <source>
        <strain evidence="3">ATCC 8368 / DSM 20162 / CCUG 35730 / CIP 100753 / JCM 10117 / KCTC 9821 / NBRC 16120 / NCIMB 702349 / NCTC 13040</strain>
    </source>
</reference>
<accession>D5UQR7</accession>
<gene>
    <name evidence="2" type="ordered locus">Tpau_0250</name>
</gene>
<dbReference type="STRING" id="521096.Tpau_0250"/>
<keyword evidence="1" id="KW-0812">Transmembrane</keyword>
<keyword evidence="1" id="KW-1133">Transmembrane helix</keyword>
<dbReference type="EMBL" id="CP001966">
    <property type="protein sequence ID" value="ADG76900.1"/>
    <property type="molecule type" value="Genomic_DNA"/>
</dbReference>
<dbReference type="HOGENOM" id="CLU_2169975_0_0_11"/>